<protein>
    <submittedName>
        <fullName evidence="1">FidL-like putative membrane protein</fullName>
    </submittedName>
</protein>
<evidence type="ECO:0000313" key="1">
    <source>
        <dbReference type="EMBL" id="SFT84473.1"/>
    </source>
</evidence>
<name>A0A1I7BB97_9ENTR</name>
<proteinExistence type="predicted"/>
<dbReference type="OrthoDB" id="6605300at2"/>
<gene>
    <name evidence="1" type="ORF">SAMN05192562_102443</name>
</gene>
<dbReference type="AlphaFoldDB" id="A0A1I7BB97"/>
<dbReference type="EMBL" id="FPAU01000002">
    <property type="protein sequence ID" value="SFT84473.1"/>
    <property type="molecule type" value="Genomic_DNA"/>
</dbReference>
<dbReference type="Proteomes" id="UP000199187">
    <property type="component" value="Unassembled WGS sequence"/>
</dbReference>
<reference evidence="2" key="1">
    <citation type="submission" date="2016-10" db="EMBL/GenBank/DDBJ databases">
        <authorList>
            <person name="Varghese N."/>
            <person name="Submissions S."/>
        </authorList>
    </citation>
    <scope>NUCLEOTIDE SEQUENCE [LARGE SCALE GENOMIC DNA]</scope>
    <source>
        <strain evidence="2">Ah-143</strain>
    </source>
</reference>
<accession>A0A1I7BB97</accession>
<organism evidence="1 2">
    <name type="scientific">Kosakonia arachidis</name>
    <dbReference type="NCBI Taxonomy" id="551989"/>
    <lineage>
        <taxon>Bacteria</taxon>
        <taxon>Pseudomonadati</taxon>
        <taxon>Pseudomonadota</taxon>
        <taxon>Gammaproteobacteria</taxon>
        <taxon>Enterobacterales</taxon>
        <taxon>Enterobacteriaceae</taxon>
        <taxon>Kosakonia</taxon>
    </lineage>
</organism>
<sequence>MIKKTVFALIAVMVVSAPFVVKLAQDKINRFNNFPFKCLSFTRYVLDDEGRKVHMNIAQDLRLYTSDRGYLLLNGNVVDGDKTSRLSRAIRLGNGTLVQGKTFTYEIKDIESLDGDGSDDKIFQLLLNEYRTGSREFQIDVFKIDKRTWLIRGPYAFINTCTRY</sequence>
<evidence type="ECO:0000313" key="2">
    <source>
        <dbReference type="Proteomes" id="UP000199187"/>
    </source>
</evidence>
<keyword evidence="2" id="KW-1185">Reference proteome</keyword>
<dbReference type="RefSeq" id="WP_090121327.1">
    <property type="nucleotide sequence ID" value="NZ_CP045300.1"/>
</dbReference>